<dbReference type="InterPro" id="IPR015421">
    <property type="entry name" value="PyrdxlP-dep_Trfase_major"/>
</dbReference>
<evidence type="ECO:0000313" key="9">
    <source>
        <dbReference type="EMBL" id="HGU59396.1"/>
    </source>
</evidence>
<evidence type="ECO:0000256" key="4">
    <source>
        <dbReference type="ARBA" id="ARBA00022679"/>
    </source>
</evidence>
<dbReference type="GO" id="GO:0008483">
    <property type="term" value="F:transaminase activity"/>
    <property type="evidence" value="ECO:0007669"/>
    <property type="project" value="UniProtKB-KW"/>
</dbReference>
<sequence length="381" mass="43138">MNDWIERESKVYIQFFNRIPIVIESGKGCWVYDIEGRRYLDLVAGIACVVTGHSNEFIIERMKKQAEKLIHVSNLYYTKPQIELAEKLREITGLDRFFFTNSGTESVEAALKIARKCTGRKKFVSFVNDFHGRTMGALSVTWKEKFRKPFEPLVQPVAFADFNSIESLEKTVDEETAAVILELIQGESGVYPADREFVKRIFELKEKFDFLVIFDEVQTGFGRTGEWFAKDIYGFQPDIIAMAKAMGNGFPIGGVGITEEIHGRIDKGDHGSTFGGNPLACAVSLATIEFIEENNLVKNSKKMGDYFRKRLSELDFKNVRGYGLMIGVTVDDANTFVSHALKNGVLVNATSEKDIRIVPPLTIGKEEIDFAIEVFRKFDKR</sequence>
<dbReference type="NCBIfam" id="TIGR00707">
    <property type="entry name" value="argD"/>
    <property type="match status" value="1"/>
</dbReference>
<dbReference type="PIRSF" id="PIRSF000521">
    <property type="entry name" value="Transaminase_4ab_Lys_Orn"/>
    <property type="match status" value="1"/>
</dbReference>
<accession>A0A7C3UGW1</accession>
<evidence type="ECO:0000313" key="8">
    <source>
        <dbReference type="EMBL" id="HGE65928.1"/>
    </source>
</evidence>
<comment type="cofactor">
    <cofactor evidence="1">
        <name>pyridoxal 5'-phosphate</name>
        <dbReference type="ChEBI" id="CHEBI:597326"/>
    </cofactor>
</comment>
<dbReference type="InterPro" id="IPR050103">
    <property type="entry name" value="Class-III_PLP-dep_AT"/>
</dbReference>
<dbReference type="CDD" id="cd00610">
    <property type="entry name" value="OAT_like"/>
    <property type="match status" value="1"/>
</dbReference>
<evidence type="ECO:0000256" key="7">
    <source>
        <dbReference type="RuleBase" id="RU003560"/>
    </source>
</evidence>
<dbReference type="InterPro" id="IPR015422">
    <property type="entry name" value="PyrdxlP-dep_Trfase_small"/>
</dbReference>
<reference evidence="8" key="1">
    <citation type="journal article" date="2020" name="mSystems">
        <title>Genome- and Community-Level Interaction Insights into Carbon Utilization and Element Cycling Functions of Hydrothermarchaeota in Hydrothermal Sediment.</title>
        <authorList>
            <person name="Zhou Z."/>
            <person name="Liu Y."/>
            <person name="Xu W."/>
            <person name="Pan J."/>
            <person name="Luo Z.H."/>
            <person name="Li M."/>
        </authorList>
    </citation>
    <scope>NUCLEOTIDE SEQUENCE [LARGE SCALE GENOMIC DNA]</scope>
    <source>
        <strain evidence="9">SpSt-62</strain>
        <strain evidence="8">SpSt-97</strain>
    </source>
</reference>
<comment type="pathway">
    <text evidence="6">Amino-acid biosynthesis.</text>
</comment>
<dbReference type="NCBIfam" id="NF002325">
    <property type="entry name" value="PRK01278.1"/>
    <property type="match status" value="1"/>
</dbReference>
<evidence type="ECO:0000256" key="5">
    <source>
        <dbReference type="ARBA" id="ARBA00022898"/>
    </source>
</evidence>
<dbReference type="FunFam" id="3.40.640.10:FF:000004">
    <property type="entry name" value="Acetylornithine aminotransferase"/>
    <property type="match status" value="1"/>
</dbReference>
<evidence type="ECO:0000256" key="2">
    <source>
        <dbReference type="ARBA" id="ARBA00022576"/>
    </source>
</evidence>
<dbReference type="PROSITE" id="PS00600">
    <property type="entry name" value="AA_TRANSFER_CLASS_3"/>
    <property type="match status" value="1"/>
</dbReference>
<gene>
    <name evidence="9" type="ORF">ENT89_04350</name>
    <name evidence="8" type="ORF">ENX77_02195</name>
</gene>
<dbReference type="AlphaFoldDB" id="A0A7C3UGW1"/>
<dbReference type="SUPFAM" id="SSF53383">
    <property type="entry name" value="PLP-dependent transferases"/>
    <property type="match status" value="1"/>
</dbReference>
<name>A0A7C3UGW1_9EURY</name>
<keyword evidence="3" id="KW-0028">Amino-acid biosynthesis</keyword>
<organism evidence="8">
    <name type="scientific">Geoglobus ahangari</name>
    <dbReference type="NCBI Taxonomy" id="113653"/>
    <lineage>
        <taxon>Archaea</taxon>
        <taxon>Methanobacteriati</taxon>
        <taxon>Methanobacteriota</taxon>
        <taxon>Archaeoglobi</taxon>
        <taxon>Archaeoglobales</taxon>
        <taxon>Archaeoglobaceae</taxon>
        <taxon>Geoglobus</taxon>
    </lineage>
</organism>
<dbReference type="InterPro" id="IPR005814">
    <property type="entry name" value="Aminotrans_3"/>
</dbReference>
<dbReference type="GO" id="GO:0030170">
    <property type="term" value="F:pyridoxal phosphate binding"/>
    <property type="evidence" value="ECO:0007669"/>
    <property type="project" value="InterPro"/>
</dbReference>
<evidence type="ECO:0000256" key="1">
    <source>
        <dbReference type="ARBA" id="ARBA00001933"/>
    </source>
</evidence>
<dbReference type="InterPro" id="IPR004636">
    <property type="entry name" value="AcOrn/SuccOrn_fam"/>
</dbReference>
<comment type="caution">
    <text evidence="8">The sequence shown here is derived from an EMBL/GenBank/DDBJ whole genome shotgun (WGS) entry which is preliminary data.</text>
</comment>
<dbReference type="Pfam" id="PF00202">
    <property type="entry name" value="Aminotran_3"/>
    <property type="match status" value="1"/>
</dbReference>
<dbReference type="EMBL" id="DTPI01000012">
    <property type="protein sequence ID" value="HGE65928.1"/>
    <property type="molecule type" value="Genomic_DNA"/>
</dbReference>
<protein>
    <submittedName>
        <fullName evidence="8">Aspartate aminotransferase family protein</fullName>
    </submittedName>
</protein>
<dbReference type="PANTHER" id="PTHR11986">
    <property type="entry name" value="AMINOTRANSFERASE CLASS III"/>
    <property type="match status" value="1"/>
</dbReference>
<dbReference type="Gene3D" id="3.90.1150.10">
    <property type="entry name" value="Aspartate Aminotransferase, domain 1"/>
    <property type="match status" value="1"/>
</dbReference>
<dbReference type="EMBL" id="DTAK01000027">
    <property type="protein sequence ID" value="HGU59396.1"/>
    <property type="molecule type" value="Genomic_DNA"/>
</dbReference>
<evidence type="ECO:0000256" key="6">
    <source>
        <dbReference type="ARBA" id="ARBA00029440"/>
    </source>
</evidence>
<dbReference type="GO" id="GO:0006526">
    <property type="term" value="P:L-arginine biosynthetic process"/>
    <property type="evidence" value="ECO:0007669"/>
    <property type="project" value="UniProtKB-ARBA"/>
</dbReference>
<keyword evidence="4 8" id="KW-0808">Transferase</keyword>
<dbReference type="PANTHER" id="PTHR11986:SF79">
    <property type="entry name" value="ACETYLORNITHINE AMINOTRANSFERASE, MITOCHONDRIAL"/>
    <property type="match status" value="1"/>
</dbReference>
<dbReference type="GO" id="GO:0042802">
    <property type="term" value="F:identical protein binding"/>
    <property type="evidence" value="ECO:0007669"/>
    <property type="project" value="TreeGrafter"/>
</dbReference>
<evidence type="ECO:0000256" key="3">
    <source>
        <dbReference type="ARBA" id="ARBA00022605"/>
    </source>
</evidence>
<proteinExistence type="inferred from homology"/>
<keyword evidence="2 8" id="KW-0032">Aminotransferase</keyword>
<keyword evidence="5 7" id="KW-0663">Pyridoxal phosphate</keyword>
<comment type="similarity">
    <text evidence="7">Belongs to the class-III pyridoxal-phosphate-dependent aminotransferase family.</text>
</comment>
<dbReference type="InterPro" id="IPR015424">
    <property type="entry name" value="PyrdxlP-dep_Trfase"/>
</dbReference>
<dbReference type="Gene3D" id="3.40.640.10">
    <property type="entry name" value="Type I PLP-dependent aspartate aminotransferase-like (Major domain)"/>
    <property type="match status" value="1"/>
</dbReference>
<dbReference type="InterPro" id="IPR049704">
    <property type="entry name" value="Aminotrans_3_PPA_site"/>
</dbReference>